<dbReference type="EMBL" id="FMTS01000001">
    <property type="protein sequence ID" value="SCW44145.1"/>
    <property type="molecule type" value="Genomic_DNA"/>
</dbReference>
<evidence type="ECO:0000256" key="6">
    <source>
        <dbReference type="ARBA" id="ARBA00023065"/>
    </source>
</evidence>
<evidence type="ECO:0000256" key="9">
    <source>
        <dbReference type="ARBA" id="ARBA00023237"/>
    </source>
</evidence>
<dbReference type="Pfam" id="PF00593">
    <property type="entry name" value="TonB_dep_Rec_b-barrel"/>
    <property type="match status" value="1"/>
</dbReference>
<keyword evidence="9 10" id="KW-0998">Cell outer membrane</keyword>
<keyword evidence="6" id="KW-0406">Ion transport</keyword>
<dbReference type="InterPro" id="IPR036942">
    <property type="entry name" value="Beta-barrel_TonB_sf"/>
</dbReference>
<evidence type="ECO:0000256" key="10">
    <source>
        <dbReference type="PROSITE-ProRule" id="PRU01360"/>
    </source>
</evidence>
<dbReference type="InterPro" id="IPR039426">
    <property type="entry name" value="TonB-dep_rcpt-like"/>
</dbReference>
<feature type="domain" description="TonB-dependent receptor plug" evidence="14">
    <location>
        <begin position="41"/>
        <end position="149"/>
    </location>
</feature>
<proteinExistence type="inferred from homology"/>
<dbReference type="PANTHER" id="PTHR30069">
    <property type="entry name" value="TONB-DEPENDENT OUTER MEMBRANE RECEPTOR"/>
    <property type="match status" value="1"/>
</dbReference>
<dbReference type="Pfam" id="PF07715">
    <property type="entry name" value="Plug"/>
    <property type="match status" value="1"/>
</dbReference>
<dbReference type="GO" id="GO:0009279">
    <property type="term" value="C:cell outer membrane"/>
    <property type="evidence" value="ECO:0007669"/>
    <property type="project" value="UniProtKB-SubCell"/>
</dbReference>
<evidence type="ECO:0000256" key="5">
    <source>
        <dbReference type="ARBA" id="ARBA00022729"/>
    </source>
</evidence>
<dbReference type="Gene3D" id="2.170.130.10">
    <property type="entry name" value="TonB-dependent receptor, plug domain"/>
    <property type="match status" value="1"/>
</dbReference>
<reference evidence="16" key="1">
    <citation type="submission" date="2016-10" db="EMBL/GenBank/DDBJ databases">
        <authorList>
            <person name="Varghese N."/>
            <person name="Submissions S."/>
        </authorList>
    </citation>
    <scope>NUCLEOTIDE SEQUENCE [LARGE SCALE GENOMIC DNA]</scope>
    <source>
        <strain evidence="16">CGMCC 1.3431</strain>
    </source>
</reference>
<dbReference type="SUPFAM" id="SSF56935">
    <property type="entry name" value="Porins"/>
    <property type="match status" value="1"/>
</dbReference>
<accession>A0A1G4QI61</accession>
<evidence type="ECO:0000256" key="11">
    <source>
        <dbReference type="RuleBase" id="RU003357"/>
    </source>
</evidence>
<dbReference type="OrthoDB" id="9796221at2"/>
<dbReference type="STRING" id="260084.SAMN02927928_1255"/>
<sequence length="620" mass="66761">MRHRKTALILSTALLALPGFAHADEAPTEVIVSITRETLPVSKVGQSVDVLTDVDIKSYQSLFVADLMTRTTDLSLARNGGPGSATTASIRGAGADHTLYMLDGVRLNDPSQVGGGTNLGLVSTDDASRIEVLRGPLSTLWGSGAMGGVVSLTSRTPTRPLEGDLRVEGFDQYGSARAGIGGKMGGLTWRLSGSTYNDRGVSAFAGGTEKDGFTQTTLNGKLRYDFNEALSLQAFSTTSHSRTDFDGYNPQPPYDFTDTGDFGKNDTTLSVIALTHRFTRGEQVLSVSVTDNDSDNYNPDHTPNFVANGHIEAADYHISYRLSEATRLLGGLSYERDTMRVAYPASWDPNPVPLRAASTLASVYGQVTHDFGPLDVALSARHDDASSFGANDIAQVTVNAPLGNHLRFHASAGQGVKVPSLYQLYSDYGTASLIEEKSITLDGGVDYGFDGGLLSVSLFTRSVRDQIDFVYDGCRSDQPYGCYGNIGRTETRGVELELSKDLTDTLRLRGNYSFLHARDGNGGLLPRRPDQMGSIDLTWTATDKLNLGLGLRHVGEGLDTAFTGMLKAYDLADLRADYALNDALSLYGRIENAGDTRYQTAGGYGQTGRRLWIGLQARLF</sequence>
<dbReference type="CDD" id="cd01347">
    <property type="entry name" value="ligand_gated_channel"/>
    <property type="match status" value="1"/>
</dbReference>
<feature type="chain" id="PRO_5011431560" evidence="12">
    <location>
        <begin position="24"/>
        <end position="620"/>
    </location>
</feature>
<evidence type="ECO:0000256" key="7">
    <source>
        <dbReference type="ARBA" id="ARBA00023077"/>
    </source>
</evidence>
<comment type="subcellular location">
    <subcellularLocation>
        <location evidence="1 10">Cell outer membrane</location>
        <topology evidence="1 10">Multi-pass membrane protein</topology>
    </subcellularLocation>
</comment>
<dbReference type="AlphaFoldDB" id="A0A1G4QI61"/>
<dbReference type="RefSeq" id="WP_090644973.1">
    <property type="nucleotide sequence ID" value="NZ_CBCRYE010000001.1"/>
</dbReference>
<dbReference type="GO" id="GO:0015889">
    <property type="term" value="P:cobalamin transport"/>
    <property type="evidence" value="ECO:0007669"/>
    <property type="project" value="TreeGrafter"/>
</dbReference>
<organism evidence="15 16">
    <name type="scientific">Asticcacaulis taihuensis</name>
    <dbReference type="NCBI Taxonomy" id="260084"/>
    <lineage>
        <taxon>Bacteria</taxon>
        <taxon>Pseudomonadati</taxon>
        <taxon>Pseudomonadota</taxon>
        <taxon>Alphaproteobacteria</taxon>
        <taxon>Caulobacterales</taxon>
        <taxon>Caulobacteraceae</taxon>
        <taxon>Asticcacaulis</taxon>
    </lineage>
</organism>
<keyword evidence="4 10" id="KW-0812">Transmembrane</keyword>
<name>A0A1G4QI61_9CAUL</name>
<evidence type="ECO:0000313" key="16">
    <source>
        <dbReference type="Proteomes" id="UP000199150"/>
    </source>
</evidence>
<gene>
    <name evidence="15" type="ORF">SAMN02927928_1255</name>
</gene>
<keyword evidence="8 10" id="KW-0472">Membrane</keyword>
<dbReference type="PROSITE" id="PS52016">
    <property type="entry name" value="TONB_DEPENDENT_REC_3"/>
    <property type="match status" value="1"/>
</dbReference>
<evidence type="ECO:0000256" key="1">
    <source>
        <dbReference type="ARBA" id="ARBA00004571"/>
    </source>
</evidence>
<keyword evidence="2 10" id="KW-0813">Transport</keyword>
<dbReference type="Gene3D" id="2.40.170.20">
    <property type="entry name" value="TonB-dependent receptor, beta-barrel domain"/>
    <property type="match status" value="1"/>
</dbReference>
<dbReference type="InterPro" id="IPR037066">
    <property type="entry name" value="Plug_dom_sf"/>
</dbReference>
<evidence type="ECO:0000259" key="14">
    <source>
        <dbReference type="Pfam" id="PF07715"/>
    </source>
</evidence>
<protein>
    <submittedName>
        <fullName evidence="15">Vitamin B12 transporter</fullName>
    </submittedName>
</protein>
<evidence type="ECO:0000259" key="13">
    <source>
        <dbReference type="Pfam" id="PF00593"/>
    </source>
</evidence>
<keyword evidence="7 11" id="KW-0798">TonB box</keyword>
<evidence type="ECO:0000256" key="3">
    <source>
        <dbReference type="ARBA" id="ARBA00022452"/>
    </source>
</evidence>
<keyword evidence="5 12" id="KW-0732">Signal</keyword>
<dbReference type="InterPro" id="IPR000531">
    <property type="entry name" value="Beta-barrel_TonB"/>
</dbReference>
<dbReference type="PANTHER" id="PTHR30069:SF53">
    <property type="entry name" value="COLICIN I RECEPTOR-RELATED"/>
    <property type="match status" value="1"/>
</dbReference>
<comment type="similarity">
    <text evidence="10 11">Belongs to the TonB-dependent receptor family.</text>
</comment>
<dbReference type="GO" id="GO:0006811">
    <property type="term" value="P:monoatomic ion transport"/>
    <property type="evidence" value="ECO:0007669"/>
    <property type="project" value="UniProtKB-KW"/>
</dbReference>
<evidence type="ECO:0000256" key="2">
    <source>
        <dbReference type="ARBA" id="ARBA00022448"/>
    </source>
</evidence>
<feature type="signal peptide" evidence="12">
    <location>
        <begin position="1"/>
        <end position="23"/>
    </location>
</feature>
<evidence type="ECO:0000313" key="15">
    <source>
        <dbReference type="EMBL" id="SCW44145.1"/>
    </source>
</evidence>
<keyword evidence="16" id="KW-1185">Reference proteome</keyword>
<dbReference type="InterPro" id="IPR012910">
    <property type="entry name" value="Plug_dom"/>
</dbReference>
<evidence type="ECO:0000256" key="12">
    <source>
        <dbReference type="SAM" id="SignalP"/>
    </source>
</evidence>
<feature type="domain" description="TonB-dependent receptor-like beta-barrel" evidence="13">
    <location>
        <begin position="189"/>
        <end position="592"/>
    </location>
</feature>
<evidence type="ECO:0000256" key="4">
    <source>
        <dbReference type="ARBA" id="ARBA00022692"/>
    </source>
</evidence>
<dbReference type="Proteomes" id="UP000199150">
    <property type="component" value="Unassembled WGS sequence"/>
</dbReference>
<evidence type="ECO:0000256" key="8">
    <source>
        <dbReference type="ARBA" id="ARBA00023136"/>
    </source>
</evidence>
<keyword evidence="3 10" id="KW-1134">Transmembrane beta strand</keyword>